<dbReference type="EMBL" id="NUJQ01000025">
    <property type="protein sequence ID" value="PGQ07397.1"/>
    <property type="molecule type" value="Genomic_DNA"/>
</dbReference>
<dbReference type="InterPro" id="IPR016169">
    <property type="entry name" value="FAD-bd_PCMH_sub2"/>
</dbReference>
<sequence>MHPFIKGVYVNTSDLSIKDWPDAYYSCNFDRLMEAKTKYDPKNVFNFPQSIPPF</sequence>
<evidence type="ECO:0000313" key="2">
    <source>
        <dbReference type="EMBL" id="PGQ07397.1"/>
    </source>
</evidence>
<dbReference type="InterPro" id="IPR012951">
    <property type="entry name" value="BBE"/>
</dbReference>
<feature type="domain" description="Berberine/berberine-like" evidence="1">
    <location>
        <begin position="8"/>
        <end position="52"/>
    </location>
</feature>
<dbReference type="Gene3D" id="3.30.465.10">
    <property type="match status" value="1"/>
</dbReference>
<name>A0A2C0EN32_BACCE</name>
<dbReference type="Proteomes" id="UP000221438">
    <property type="component" value="Unassembled WGS sequence"/>
</dbReference>
<dbReference type="AlphaFoldDB" id="A0A2C0EN32"/>
<accession>A0A2C0EN32</accession>
<proteinExistence type="predicted"/>
<gene>
    <name evidence="2" type="ORF">COA08_18940</name>
</gene>
<dbReference type="GO" id="GO:0016491">
    <property type="term" value="F:oxidoreductase activity"/>
    <property type="evidence" value="ECO:0007669"/>
    <property type="project" value="InterPro"/>
</dbReference>
<comment type="caution">
    <text evidence="2">The sequence shown here is derived from an EMBL/GenBank/DDBJ whole genome shotgun (WGS) entry which is preliminary data.</text>
</comment>
<evidence type="ECO:0000313" key="3">
    <source>
        <dbReference type="Proteomes" id="UP000221438"/>
    </source>
</evidence>
<dbReference type="GO" id="GO:0050660">
    <property type="term" value="F:flavin adenine dinucleotide binding"/>
    <property type="evidence" value="ECO:0007669"/>
    <property type="project" value="InterPro"/>
</dbReference>
<evidence type="ECO:0000259" key="1">
    <source>
        <dbReference type="Pfam" id="PF08031"/>
    </source>
</evidence>
<reference evidence="2 3" key="1">
    <citation type="submission" date="2017-09" db="EMBL/GenBank/DDBJ databases">
        <title>Large-scale bioinformatics analysis of Bacillus genomes uncovers conserved roles of natural products in bacterial physiology.</title>
        <authorList>
            <consortium name="Agbiome Team Llc"/>
            <person name="Bleich R.M."/>
            <person name="Grubbs K.J."/>
            <person name="Santa Maria K.C."/>
            <person name="Allen S.E."/>
            <person name="Farag S."/>
            <person name="Shank E.A."/>
            <person name="Bowers A."/>
        </authorList>
    </citation>
    <scope>NUCLEOTIDE SEQUENCE [LARGE SCALE GENOMIC DNA]</scope>
    <source>
        <strain evidence="2 3">AFS046104</strain>
    </source>
</reference>
<protein>
    <submittedName>
        <fullName evidence="2">FAD-dependent oxidase</fullName>
    </submittedName>
</protein>
<organism evidence="2 3">
    <name type="scientific">Bacillus cereus</name>
    <dbReference type="NCBI Taxonomy" id="1396"/>
    <lineage>
        <taxon>Bacteria</taxon>
        <taxon>Bacillati</taxon>
        <taxon>Bacillota</taxon>
        <taxon>Bacilli</taxon>
        <taxon>Bacillales</taxon>
        <taxon>Bacillaceae</taxon>
        <taxon>Bacillus</taxon>
        <taxon>Bacillus cereus group</taxon>
    </lineage>
</organism>
<dbReference type="Pfam" id="PF08031">
    <property type="entry name" value="BBE"/>
    <property type="match status" value="1"/>
</dbReference>